<organism evidence="3 4">
    <name type="scientific">Companilactobacillus ginsenosidimutans</name>
    <dbReference type="NCBI Taxonomy" id="1007676"/>
    <lineage>
        <taxon>Bacteria</taxon>
        <taxon>Bacillati</taxon>
        <taxon>Bacillota</taxon>
        <taxon>Bacilli</taxon>
        <taxon>Lactobacillales</taxon>
        <taxon>Lactobacillaceae</taxon>
        <taxon>Companilactobacillus</taxon>
    </lineage>
</organism>
<dbReference type="RefSeq" id="WP_048705444.1">
    <property type="nucleotide sequence ID" value="NZ_CP012034.1"/>
</dbReference>
<dbReference type="InterPro" id="IPR025877">
    <property type="entry name" value="MobA-like_NTP_Trfase"/>
</dbReference>
<dbReference type="EMBL" id="CP012034">
    <property type="protein sequence ID" value="AKP67829.1"/>
    <property type="molecule type" value="Genomic_DNA"/>
</dbReference>
<protein>
    <recommendedName>
        <fullName evidence="2">MobA-like NTP transferase domain-containing protein</fullName>
    </recommendedName>
</protein>
<evidence type="ECO:0000256" key="1">
    <source>
        <dbReference type="ARBA" id="ARBA00022679"/>
    </source>
</evidence>
<dbReference type="Pfam" id="PF12804">
    <property type="entry name" value="NTP_transf_3"/>
    <property type="match status" value="1"/>
</dbReference>
<keyword evidence="4" id="KW-1185">Reference proteome</keyword>
<gene>
    <name evidence="3" type="ORF">ABM34_10000</name>
</gene>
<name>A0A0H4QHE0_9LACO</name>
<dbReference type="AlphaFoldDB" id="A0A0H4QHE0"/>
<dbReference type="PANTHER" id="PTHR19136">
    <property type="entry name" value="MOLYBDENUM COFACTOR GUANYLYLTRANSFERASE"/>
    <property type="match status" value="1"/>
</dbReference>
<keyword evidence="1" id="KW-0808">Transferase</keyword>
<dbReference type="InterPro" id="IPR029044">
    <property type="entry name" value="Nucleotide-diphossugar_trans"/>
</dbReference>
<proteinExistence type="predicted"/>
<feature type="domain" description="MobA-like NTP transferase" evidence="2">
    <location>
        <begin position="4"/>
        <end position="117"/>
    </location>
</feature>
<dbReference type="KEGG" id="lgn:ABM34_10000"/>
<dbReference type="STRING" id="1007676.ABM34_10000"/>
<dbReference type="GO" id="GO:0016779">
    <property type="term" value="F:nucleotidyltransferase activity"/>
    <property type="evidence" value="ECO:0007669"/>
    <property type="project" value="TreeGrafter"/>
</dbReference>
<dbReference type="OrthoDB" id="9788394at2"/>
<evidence type="ECO:0000313" key="4">
    <source>
        <dbReference type="Proteomes" id="UP000036106"/>
    </source>
</evidence>
<dbReference type="PANTHER" id="PTHR19136:SF81">
    <property type="entry name" value="MOLYBDENUM COFACTOR GUANYLYLTRANSFERASE"/>
    <property type="match status" value="1"/>
</dbReference>
<dbReference type="Proteomes" id="UP000036106">
    <property type="component" value="Chromosome"/>
</dbReference>
<accession>A0A0H4QHE0</accession>
<dbReference type="Gene3D" id="3.90.550.10">
    <property type="entry name" value="Spore Coat Polysaccharide Biosynthesis Protein SpsA, Chain A"/>
    <property type="match status" value="1"/>
</dbReference>
<dbReference type="SUPFAM" id="SSF53448">
    <property type="entry name" value="Nucleotide-diphospho-sugar transferases"/>
    <property type="match status" value="1"/>
</dbReference>
<evidence type="ECO:0000313" key="3">
    <source>
        <dbReference type="EMBL" id="AKP67829.1"/>
    </source>
</evidence>
<evidence type="ECO:0000259" key="2">
    <source>
        <dbReference type="Pfam" id="PF12804"/>
    </source>
</evidence>
<reference evidence="4" key="1">
    <citation type="submission" date="2015-07" db="EMBL/GenBank/DDBJ databases">
        <title>Lactobacillus ginsenosidimutans/EMML 3141/ whole genome sequencing.</title>
        <authorList>
            <person name="Kim M.K."/>
            <person name="Im W.-T."/>
            <person name="Srinivasan S."/>
            <person name="Lee J.-J."/>
        </authorList>
    </citation>
    <scope>NUCLEOTIDE SEQUENCE [LARGE SCALE GENOMIC DNA]</scope>
    <source>
        <strain evidence="4">EMML 3041</strain>
    </source>
</reference>
<sequence length="185" mass="21392">MTDGLILAGGKSKRYQSDKALAHFNTRVLTNVEYTAEQLLPFVSQCYISTNSNNNREIRQLFYDVTRATVIQDQEPLIDHGPISALWSYFQMTGNTHADLIVLATDYKNINKTVLELISNKNAYIQCSGEDLFTFCHINISQADFRHQLRLRHFRWQDILQAAQCETIPIANYKIKNINYQEDLQ</sequence>
<dbReference type="PATRIC" id="fig|1007676.4.peg.2024"/>